<name>A0A6A4WGH8_AMPAM</name>
<dbReference type="InterPro" id="IPR015943">
    <property type="entry name" value="WD40/YVTN_repeat-like_dom_sf"/>
</dbReference>
<keyword evidence="3" id="KW-1185">Reference proteome</keyword>
<gene>
    <name evidence="2" type="primary">WDR74</name>
    <name evidence="2" type="ORF">FJT64_021995</name>
</gene>
<dbReference type="InterPro" id="IPR001680">
    <property type="entry name" value="WD40_rpt"/>
</dbReference>
<dbReference type="SMART" id="SM00320">
    <property type="entry name" value="WD40"/>
    <property type="match status" value="6"/>
</dbReference>
<proteinExistence type="predicted"/>
<accession>A0A6A4WGH8</accession>
<sequence>MPRHCHNVYVGAETGVLKGINVTEGEVQTSNFHNLTALERENEICSMCWGDDEQRQVLLGLRSQQVKVYDTVQGTFTMSRQLSSGSGPVIGLAKHQGAVITAVESGIVTLWRYAESERVSVNALTTGEKLCRMRQSPADSAVLATGGQENDLQLWDLARPEQPVFRAKNVRPDMLDLRVPVWVSDITFLEDARRVATCHRHSVVRLYDTASGQRRPVMSVTVGEDEPLTCLSRTHRDHQVLVGSGRGRLELCDIRMGRTVLALKGVAGGVREVYCHPERSYAASVSLDRFLLLHDLDTKKLLHKVYLKSRLNCVLMRRNFSLNPEDAEEDEVEDAAVQPAPASTGPELEDEEDDLQIVEEFLDVPPEETKKKKKRKLPKLKISGEDVADASPKKPKLPKLVDMSKKKKKKKVKAGESKG</sequence>
<reference evidence="2 3" key="1">
    <citation type="submission" date="2019-07" db="EMBL/GenBank/DDBJ databases">
        <title>Draft genome assembly of a fouling barnacle, Amphibalanus amphitrite (Darwin, 1854): The first reference genome for Thecostraca.</title>
        <authorList>
            <person name="Kim W."/>
        </authorList>
    </citation>
    <scope>NUCLEOTIDE SEQUENCE [LARGE SCALE GENOMIC DNA]</scope>
    <source>
        <strain evidence="2">SNU_AA5</strain>
        <tissue evidence="2">Soma without cirri and trophi</tissue>
    </source>
</reference>
<dbReference type="PANTHER" id="PTHR16038">
    <property type="entry name" value="NOP SEVEN ASSOCIATED PROTEIN 1"/>
    <property type="match status" value="1"/>
</dbReference>
<dbReference type="Gene3D" id="2.130.10.10">
    <property type="entry name" value="YVTN repeat-like/Quinoprotein amine dehydrogenase"/>
    <property type="match status" value="2"/>
</dbReference>
<protein>
    <submittedName>
        <fullName evidence="2">WD repeat-containing protein 74</fullName>
    </submittedName>
</protein>
<dbReference type="SUPFAM" id="SSF50978">
    <property type="entry name" value="WD40 repeat-like"/>
    <property type="match status" value="1"/>
</dbReference>
<feature type="compositionally biased region" description="Acidic residues" evidence="1">
    <location>
        <begin position="325"/>
        <end position="334"/>
    </location>
</feature>
<evidence type="ECO:0000313" key="3">
    <source>
        <dbReference type="Proteomes" id="UP000440578"/>
    </source>
</evidence>
<dbReference type="GO" id="GO:0005730">
    <property type="term" value="C:nucleolus"/>
    <property type="evidence" value="ECO:0007669"/>
    <property type="project" value="InterPro"/>
</dbReference>
<dbReference type="GO" id="GO:0042273">
    <property type="term" value="P:ribosomal large subunit biogenesis"/>
    <property type="evidence" value="ECO:0007669"/>
    <property type="project" value="InterPro"/>
</dbReference>
<evidence type="ECO:0000256" key="1">
    <source>
        <dbReference type="SAM" id="MobiDB-lite"/>
    </source>
</evidence>
<dbReference type="Proteomes" id="UP000440578">
    <property type="component" value="Unassembled WGS sequence"/>
</dbReference>
<dbReference type="CDD" id="cd22857">
    <property type="entry name" value="WDR74"/>
    <property type="match status" value="1"/>
</dbReference>
<comment type="caution">
    <text evidence="2">The sequence shown here is derived from an EMBL/GenBank/DDBJ whole genome shotgun (WGS) entry which is preliminary data.</text>
</comment>
<dbReference type="EMBL" id="VIIS01000662">
    <property type="protein sequence ID" value="KAF0306506.1"/>
    <property type="molecule type" value="Genomic_DNA"/>
</dbReference>
<dbReference type="GO" id="GO:0030687">
    <property type="term" value="C:preribosome, large subunit precursor"/>
    <property type="evidence" value="ECO:0007669"/>
    <property type="project" value="TreeGrafter"/>
</dbReference>
<evidence type="ECO:0000313" key="2">
    <source>
        <dbReference type="EMBL" id="KAF0306506.1"/>
    </source>
</evidence>
<dbReference type="InterPro" id="IPR036322">
    <property type="entry name" value="WD40_repeat_dom_sf"/>
</dbReference>
<organism evidence="2 3">
    <name type="scientific">Amphibalanus amphitrite</name>
    <name type="common">Striped barnacle</name>
    <name type="synonym">Balanus amphitrite</name>
    <dbReference type="NCBI Taxonomy" id="1232801"/>
    <lineage>
        <taxon>Eukaryota</taxon>
        <taxon>Metazoa</taxon>
        <taxon>Ecdysozoa</taxon>
        <taxon>Arthropoda</taxon>
        <taxon>Crustacea</taxon>
        <taxon>Multicrustacea</taxon>
        <taxon>Cirripedia</taxon>
        <taxon>Thoracica</taxon>
        <taxon>Thoracicalcarea</taxon>
        <taxon>Balanomorpha</taxon>
        <taxon>Balanoidea</taxon>
        <taxon>Balanidae</taxon>
        <taxon>Amphibalaninae</taxon>
        <taxon>Amphibalanus</taxon>
    </lineage>
</organism>
<dbReference type="PANTHER" id="PTHR16038:SF4">
    <property type="entry name" value="WD REPEAT-CONTAINING PROTEIN 74"/>
    <property type="match status" value="1"/>
</dbReference>
<feature type="region of interest" description="Disordered" evidence="1">
    <location>
        <begin position="325"/>
        <end position="419"/>
    </location>
</feature>
<dbReference type="OrthoDB" id="18388at2759"/>
<dbReference type="InterPro" id="IPR037379">
    <property type="entry name" value="WDR74/Nsa1"/>
</dbReference>
<dbReference type="AlphaFoldDB" id="A0A6A4WGH8"/>
<feature type="compositionally biased region" description="Acidic residues" evidence="1">
    <location>
        <begin position="347"/>
        <end position="366"/>
    </location>
</feature>